<sequence length="152" mass="17345">MGKTKIVLLGTQKIYKDKKKSSTVSVTVLGMYKSCNDRLINILSDVVTRILVDIPGAIERMNNDKDAWRSLYRDIADLFGNDDSLGTSSVLLPDVGEYEEILFIGTVIPLENCSDNDLRFWLNTPELIPEYEEQQNKYKLPEIKPNNTHYTN</sequence>
<dbReference type="EMBL" id="BK016080">
    <property type="protein sequence ID" value="DAF93204.1"/>
    <property type="molecule type" value="Genomic_DNA"/>
</dbReference>
<evidence type="ECO:0000313" key="1">
    <source>
        <dbReference type="EMBL" id="DAF93204.1"/>
    </source>
</evidence>
<accession>A0A8S5UFJ4</accession>
<reference evidence="1" key="1">
    <citation type="journal article" date="2021" name="Proc. Natl. Acad. Sci. U.S.A.">
        <title>A Catalog of Tens of Thousands of Viruses from Human Metagenomes Reveals Hidden Associations with Chronic Diseases.</title>
        <authorList>
            <person name="Tisza M.J."/>
            <person name="Buck C.B."/>
        </authorList>
    </citation>
    <scope>NUCLEOTIDE SEQUENCE</scope>
    <source>
        <strain evidence="1">CtcyQ27</strain>
    </source>
</reference>
<proteinExistence type="predicted"/>
<organism evidence="1">
    <name type="scientific">Myoviridae sp. ctcyQ27</name>
    <dbReference type="NCBI Taxonomy" id="2825139"/>
    <lineage>
        <taxon>Viruses</taxon>
        <taxon>Duplodnaviria</taxon>
        <taxon>Heunggongvirae</taxon>
        <taxon>Uroviricota</taxon>
        <taxon>Caudoviricetes</taxon>
    </lineage>
</organism>
<name>A0A8S5UFJ4_9CAUD</name>
<protein>
    <submittedName>
        <fullName evidence="1">Uncharacterized protein</fullName>
    </submittedName>
</protein>